<feature type="region of interest" description="Disordered" evidence="1">
    <location>
        <begin position="98"/>
        <end position="130"/>
    </location>
</feature>
<comment type="caution">
    <text evidence="2">The sequence shown here is derived from an EMBL/GenBank/DDBJ whole genome shotgun (WGS) entry which is preliminary data.</text>
</comment>
<evidence type="ECO:0000313" key="3">
    <source>
        <dbReference type="Proteomes" id="UP001152484"/>
    </source>
</evidence>
<name>A0A9P0YXQ0_CUSEU</name>
<feature type="region of interest" description="Disordered" evidence="1">
    <location>
        <begin position="1"/>
        <end position="52"/>
    </location>
</feature>
<reference evidence="2" key="1">
    <citation type="submission" date="2022-07" db="EMBL/GenBank/DDBJ databases">
        <authorList>
            <person name="Macas J."/>
            <person name="Novak P."/>
            <person name="Neumann P."/>
        </authorList>
    </citation>
    <scope>NUCLEOTIDE SEQUENCE</scope>
</reference>
<feature type="compositionally biased region" description="Basic and acidic residues" evidence="1">
    <location>
        <begin position="121"/>
        <end position="130"/>
    </location>
</feature>
<dbReference type="Proteomes" id="UP001152484">
    <property type="component" value="Unassembled WGS sequence"/>
</dbReference>
<gene>
    <name evidence="2" type="ORF">CEURO_LOCUS6985</name>
</gene>
<evidence type="ECO:0000313" key="2">
    <source>
        <dbReference type="EMBL" id="CAH9078918.1"/>
    </source>
</evidence>
<dbReference type="EMBL" id="CAMAPE010000010">
    <property type="protein sequence ID" value="CAH9078918.1"/>
    <property type="molecule type" value="Genomic_DNA"/>
</dbReference>
<accession>A0A9P0YXQ0</accession>
<dbReference type="AlphaFoldDB" id="A0A9P0YXQ0"/>
<feature type="compositionally biased region" description="Polar residues" evidence="1">
    <location>
        <begin position="33"/>
        <end position="42"/>
    </location>
</feature>
<keyword evidence="3" id="KW-1185">Reference proteome</keyword>
<organism evidence="2 3">
    <name type="scientific">Cuscuta europaea</name>
    <name type="common">European dodder</name>
    <dbReference type="NCBI Taxonomy" id="41803"/>
    <lineage>
        <taxon>Eukaryota</taxon>
        <taxon>Viridiplantae</taxon>
        <taxon>Streptophyta</taxon>
        <taxon>Embryophyta</taxon>
        <taxon>Tracheophyta</taxon>
        <taxon>Spermatophyta</taxon>
        <taxon>Magnoliopsida</taxon>
        <taxon>eudicotyledons</taxon>
        <taxon>Gunneridae</taxon>
        <taxon>Pentapetalae</taxon>
        <taxon>asterids</taxon>
        <taxon>lamiids</taxon>
        <taxon>Solanales</taxon>
        <taxon>Convolvulaceae</taxon>
        <taxon>Cuscuteae</taxon>
        <taxon>Cuscuta</taxon>
        <taxon>Cuscuta subgen. Cuscuta</taxon>
    </lineage>
</organism>
<protein>
    <submittedName>
        <fullName evidence="2">Uncharacterized protein</fullName>
    </submittedName>
</protein>
<evidence type="ECO:0000256" key="1">
    <source>
        <dbReference type="SAM" id="MobiDB-lite"/>
    </source>
</evidence>
<proteinExistence type="predicted"/>
<sequence>MHQLPSPQMAKSLPGSAPSSPVPHHHQPHPNLGPQSHSTLHTPQHPPQDCVEDNNRCLQAFCLHLREAGSSEYDHRTSAISGGPQIEVIIMADLEPEATNQSRLPLRKADSELAASNRSRRPWEGRTAKKTEKLVGVADVDEAEGGGLRS</sequence>